<dbReference type="Proteomes" id="UP000245137">
    <property type="component" value="Unassembled WGS sequence"/>
</dbReference>
<evidence type="ECO:0000256" key="2">
    <source>
        <dbReference type="SAM" id="SignalP"/>
    </source>
</evidence>
<dbReference type="Pfam" id="PF11162">
    <property type="entry name" value="DUF2946"/>
    <property type="match status" value="1"/>
</dbReference>
<proteinExistence type="predicted"/>
<dbReference type="OrthoDB" id="8456213at2"/>
<gene>
    <name evidence="3" type="ORF">C5689_00615</name>
</gene>
<evidence type="ECO:0000313" key="3">
    <source>
        <dbReference type="EMBL" id="PWB95653.1"/>
    </source>
</evidence>
<feature type="chain" id="PRO_5015589072" description="DUF2946 domain-containing protein" evidence="2">
    <location>
        <begin position="20"/>
        <end position="126"/>
    </location>
</feature>
<dbReference type="EMBL" id="PUIV01000001">
    <property type="protein sequence ID" value="PWB95653.1"/>
    <property type="molecule type" value="Genomic_DNA"/>
</dbReference>
<keyword evidence="2" id="KW-0732">Signal</keyword>
<organism evidence="3 4">
    <name type="scientific">Methylosinus sporium</name>
    <dbReference type="NCBI Taxonomy" id="428"/>
    <lineage>
        <taxon>Bacteria</taxon>
        <taxon>Pseudomonadati</taxon>
        <taxon>Pseudomonadota</taxon>
        <taxon>Alphaproteobacteria</taxon>
        <taxon>Hyphomicrobiales</taxon>
        <taxon>Methylocystaceae</taxon>
        <taxon>Methylosinus</taxon>
    </lineage>
</organism>
<reference evidence="3 4" key="1">
    <citation type="journal article" date="2018" name="Appl. Microbiol. Biotechnol.">
        <title>Co-cultivation of the strictly anaerobic methanogen Methanosarcina barkeri with aerobic methanotrophs in an oxygen-limited membrane bioreactor.</title>
        <authorList>
            <person name="In 't Zandt M.H."/>
            <person name="van den Bosch T.J.M."/>
            <person name="Rijkers R."/>
            <person name="van Kessel M.A.H.J."/>
            <person name="Jetten M.S.M."/>
            <person name="Welte C.U."/>
        </authorList>
    </citation>
    <scope>NUCLEOTIDE SEQUENCE [LARGE SCALE GENOMIC DNA]</scope>
    <source>
        <strain evidence="3 4">DSM 17706</strain>
    </source>
</reference>
<feature type="signal peptide" evidence="2">
    <location>
        <begin position="1"/>
        <end position="19"/>
    </location>
</feature>
<evidence type="ECO:0000256" key="1">
    <source>
        <dbReference type="SAM" id="MobiDB-lite"/>
    </source>
</evidence>
<feature type="region of interest" description="Disordered" evidence="1">
    <location>
        <begin position="105"/>
        <end position="126"/>
    </location>
</feature>
<sequence length="126" mass="12649">MAAVAKLLFLFALLGQALSAPLGGARAHVAGGEATKLCVVAHVVASAASAASDRGEPARKSDPSHRHGACGFCELGAGGLPFLALAERVGAPPLRAATTRPSTKFAAIPFSRDDSNAPTRASPSFS</sequence>
<dbReference type="AlphaFoldDB" id="A0A2U1SVL6"/>
<accession>A0A2U1SVL6</accession>
<comment type="caution">
    <text evidence="3">The sequence shown here is derived from an EMBL/GenBank/DDBJ whole genome shotgun (WGS) entry which is preliminary data.</text>
</comment>
<keyword evidence="4" id="KW-1185">Reference proteome</keyword>
<protein>
    <recommendedName>
        <fullName evidence="5">DUF2946 domain-containing protein</fullName>
    </recommendedName>
</protein>
<name>A0A2U1SVL6_METSR</name>
<feature type="compositionally biased region" description="Basic and acidic residues" evidence="1">
    <location>
        <begin position="53"/>
        <end position="65"/>
    </location>
</feature>
<evidence type="ECO:0008006" key="5">
    <source>
        <dbReference type="Google" id="ProtNLM"/>
    </source>
</evidence>
<dbReference type="RefSeq" id="WP_108915333.1">
    <property type="nucleotide sequence ID" value="NZ_BGJY01000001.1"/>
</dbReference>
<feature type="region of interest" description="Disordered" evidence="1">
    <location>
        <begin position="47"/>
        <end position="66"/>
    </location>
</feature>
<feature type="compositionally biased region" description="Polar residues" evidence="1">
    <location>
        <begin position="116"/>
        <end position="126"/>
    </location>
</feature>
<evidence type="ECO:0000313" key="4">
    <source>
        <dbReference type="Proteomes" id="UP000245137"/>
    </source>
</evidence>
<dbReference type="InterPro" id="IPR021333">
    <property type="entry name" value="DUF2946"/>
</dbReference>